<dbReference type="EMBL" id="KY124271">
    <property type="protein sequence ID" value="AQX44646.1"/>
    <property type="molecule type" value="Genomic_DNA"/>
</dbReference>
<sequence length="88" mass="10533">MKNENIFRKLKLCVACKQKVFNCKVVRIVRDHDYGIVLDQGMGRSAYLCCQHTCITEAYYRKRLQRSLRCQIPESIYMILEQRLQCNR</sequence>
<dbReference type="InterPro" id="IPR037465">
    <property type="entry name" value="YlxR"/>
</dbReference>
<dbReference type="AlphaFoldDB" id="A0A1L5YB11"/>
<keyword evidence="2" id="KW-0934">Plastid</keyword>
<protein>
    <recommendedName>
        <fullName evidence="1">YlxR domain-containing protein</fullName>
    </recommendedName>
</protein>
<reference evidence="2" key="1">
    <citation type="journal article" date="2017" name="Protist">
        <title>Diversity of the Photosynthetic Paulinella Species, with the Description of Paulinella micropora sp. nov. and the Chromatophore Genome Sequence for strain KR01.</title>
        <authorList>
            <person name="Lhee D."/>
            <person name="Yang E.C."/>
            <person name="Kim J.I."/>
            <person name="Nakayama T."/>
            <person name="Zuccarello G."/>
            <person name="Andersen R.A."/>
            <person name="Yoon H.S."/>
        </authorList>
    </citation>
    <scope>NUCLEOTIDE SEQUENCE</scope>
    <source>
        <strain evidence="3">FK01</strain>
        <strain evidence="2">KR01</strain>
    </source>
</reference>
<dbReference type="InterPro" id="IPR007393">
    <property type="entry name" value="YlxR_dom"/>
</dbReference>
<dbReference type="InterPro" id="IPR035931">
    <property type="entry name" value="YlxR-like_sf"/>
</dbReference>
<gene>
    <name evidence="2" type="ORF">PCKR_074</name>
    <name evidence="3" type="ORF">PFK_074</name>
</gene>
<evidence type="ECO:0000313" key="2">
    <source>
        <dbReference type="EMBL" id="APP87879.1"/>
    </source>
</evidence>
<dbReference type="PANTHER" id="PTHR34215">
    <property type="entry name" value="BLL0784 PROTEIN"/>
    <property type="match status" value="1"/>
</dbReference>
<organism evidence="2">
    <name type="scientific">Paulinella micropora</name>
    <dbReference type="NCBI Taxonomy" id="1928728"/>
    <lineage>
        <taxon>Eukaryota</taxon>
        <taxon>Sar</taxon>
        <taxon>Rhizaria</taxon>
        <taxon>Cercozoa</taxon>
        <taxon>Imbricatea</taxon>
        <taxon>Silicofilosea</taxon>
        <taxon>Euglyphida</taxon>
        <taxon>Paulinellidae</taxon>
        <taxon>Paulinella</taxon>
    </lineage>
</organism>
<evidence type="ECO:0000259" key="1">
    <source>
        <dbReference type="Pfam" id="PF04296"/>
    </source>
</evidence>
<dbReference type="PANTHER" id="PTHR34215:SF1">
    <property type="entry name" value="YLXR DOMAIN-CONTAINING PROTEIN"/>
    <property type="match status" value="1"/>
</dbReference>
<dbReference type="SUPFAM" id="SSF64376">
    <property type="entry name" value="YlxR-like"/>
    <property type="match status" value="1"/>
</dbReference>
<dbReference type="EMBL" id="KX897545">
    <property type="protein sequence ID" value="APP87879.1"/>
    <property type="molecule type" value="Genomic_DNA"/>
</dbReference>
<evidence type="ECO:0000313" key="3">
    <source>
        <dbReference type="EMBL" id="AQX44646.1"/>
    </source>
</evidence>
<geneLocation type="plastid" evidence="2"/>
<accession>A0A1L5YB11</accession>
<feature type="domain" description="YlxR" evidence="1">
    <location>
        <begin position="13"/>
        <end position="82"/>
    </location>
</feature>
<dbReference type="Gene3D" id="3.30.1230.10">
    <property type="entry name" value="YlxR-like"/>
    <property type="match status" value="1"/>
</dbReference>
<dbReference type="Pfam" id="PF04296">
    <property type="entry name" value="YlxR"/>
    <property type="match status" value="1"/>
</dbReference>
<name>A0A1L5YB11_9EUKA</name>
<proteinExistence type="predicted"/>